<dbReference type="InterPro" id="IPR036397">
    <property type="entry name" value="RNaseH_sf"/>
</dbReference>
<dbReference type="Gene3D" id="3.30.420.10">
    <property type="entry name" value="Ribonuclease H-like superfamily/Ribonuclease H"/>
    <property type="match status" value="1"/>
</dbReference>
<dbReference type="PANTHER" id="PTHR47326">
    <property type="entry name" value="TRANSPOSABLE ELEMENT TC3 TRANSPOSASE-LIKE PROTEIN"/>
    <property type="match status" value="1"/>
</dbReference>
<dbReference type="PANTHER" id="PTHR47326:SF1">
    <property type="entry name" value="HTH PSQ-TYPE DOMAIN-CONTAINING PROTEIN"/>
    <property type="match status" value="1"/>
</dbReference>
<accession>A0AAF5I295</accession>
<evidence type="ECO:0008006" key="4">
    <source>
        <dbReference type="Google" id="ProtNLM"/>
    </source>
</evidence>
<name>A0AAF5I295_STRER</name>
<evidence type="ECO:0000313" key="3">
    <source>
        <dbReference type="WBParaSite" id="TCONS_00010974.p1"/>
    </source>
</evidence>
<dbReference type="Proteomes" id="UP000035681">
    <property type="component" value="Unplaced"/>
</dbReference>
<reference evidence="3" key="1">
    <citation type="submission" date="2024-02" db="UniProtKB">
        <authorList>
            <consortium name="WormBaseParasite"/>
        </authorList>
    </citation>
    <scope>IDENTIFICATION</scope>
</reference>
<keyword evidence="2" id="KW-1185">Reference proteome</keyword>
<sequence length="218" mass="25368">METGSVNDRKHARRRTVTHEENSLMITKQVEENRGQVSTRQLALDNNMSRSSVMKVLDEGGKTIGPGPSRNPTHSWHNPFIHRRLGYISEVVDVFVDELKTDNEDLQYIVFQQDGTSCHTSFETMPHPKSVFSPSNLISQNLDFGWPLRSPDLNPLDFYFWGRLRDLVFKNQPNSIEILKNRITAAIREVKRDELERVYLNFLTRLERCVKVEDGYFE</sequence>
<feature type="region of interest" description="Disordered" evidence="1">
    <location>
        <begin position="1"/>
        <end position="20"/>
    </location>
</feature>
<dbReference type="GO" id="GO:0003676">
    <property type="term" value="F:nucleic acid binding"/>
    <property type="evidence" value="ECO:0007669"/>
    <property type="project" value="InterPro"/>
</dbReference>
<dbReference type="AlphaFoldDB" id="A0AAF5I295"/>
<protein>
    <recommendedName>
        <fullName evidence="4">Tc1-like transposase DDE domain-containing protein</fullName>
    </recommendedName>
</protein>
<organism evidence="2 3">
    <name type="scientific">Strongyloides stercoralis</name>
    <name type="common">Threadworm</name>
    <dbReference type="NCBI Taxonomy" id="6248"/>
    <lineage>
        <taxon>Eukaryota</taxon>
        <taxon>Metazoa</taxon>
        <taxon>Ecdysozoa</taxon>
        <taxon>Nematoda</taxon>
        <taxon>Chromadorea</taxon>
        <taxon>Rhabditida</taxon>
        <taxon>Tylenchina</taxon>
        <taxon>Panagrolaimomorpha</taxon>
        <taxon>Strongyloidoidea</taxon>
        <taxon>Strongyloididae</taxon>
        <taxon>Strongyloides</taxon>
    </lineage>
</organism>
<evidence type="ECO:0000256" key="1">
    <source>
        <dbReference type="SAM" id="MobiDB-lite"/>
    </source>
</evidence>
<dbReference type="WBParaSite" id="TCONS_00010974.p1">
    <property type="protein sequence ID" value="TCONS_00010974.p1"/>
    <property type="gene ID" value="XLOC_004873"/>
</dbReference>
<evidence type="ECO:0000313" key="2">
    <source>
        <dbReference type="Proteomes" id="UP000035681"/>
    </source>
</evidence>
<proteinExistence type="predicted"/>